<gene>
    <name evidence="4" type="ORF">CHS0354_031304</name>
</gene>
<dbReference type="SUPFAM" id="SSF49265">
    <property type="entry name" value="Fibronectin type III"/>
    <property type="match status" value="1"/>
</dbReference>
<dbReference type="InterPro" id="IPR003961">
    <property type="entry name" value="FN3_dom"/>
</dbReference>
<dbReference type="GO" id="GO:0005615">
    <property type="term" value="C:extracellular space"/>
    <property type="evidence" value="ECO:0007669"/>
    <property type="project" value="TreeGrafter"/>
</dbReference>
<name>A0AAE0TDA7_9BIVA</name>
<accession>A0AAE0TDA7</accession>
<comment type="caution">
    <text evidence="4">The sequence shown here is derived from an EMBL/GenBank/DDBJ whole genome shotgun (WGS) entry which is preliminary data.</text>
</comment>
<dbReference type="PANTHER" id="PTHR11339">
    <property type="entry name" value="EXTRACELLULAR MATRIX GLYCOPROTEIN RELATED"/>
    <property type="match status" value="1"/>
</dbReference>
<evidence type="ECO:0000313" key="5">
    <source>
        <dbReference type="Proteomes" id="UP001195483"/>
    </source>
</evidence>
<keyword evidence="5" id="KW-1185">Reference proteome</keyword>
<dbReference type="SMART" id="SM00060">
    <property type="entry name" value="FN3"/>
    <property type="match status" value="3"/>
</dbReference>
<evidence type="ECO:0000313" key="4">
    <source>
        <dbReference type="EMBL" id="KAK3607803.1"/>
    </source>
</evidence>
<dbReference type="InterPro" id="IPR001846">
    <property type="entry name" value="VWF_type-D"/>
</dbReference>
<proteinExistence type="predicted"/>
<protein>
    <recommendedName>
        <fullName evidence="3">VWFD domain-containing protein</fullName>
    </recommendedName>
</protein>
<reference evidence="4" key="1">
    <citation type="journal article" date="2021" name="Genome Biol. Evol.">
        <title>A High-Quality Reference Genome for a Parasitic Bivalve with Doubly Uniparental Inheritance (Bivalvia: Unionida).</title>
        <authorList>
            <person name="Smith C.H."/>
        </authorList>
    </citation>
    <scope>NUCLEOTIDE SEQUENCE</scope>
    <source>
        <strain evidence="4">CHS0354</strain>
    </source>
</reference>
<evidence type="ECO:0000259" key="3">
    <source>
        <dbReference type="PROSITE" id="PS51233"/>
    </source>
</evidence>
<reference evidence="4" key="2">
    <citation type="journal article" date="2021" name="Genome Biol. Evol.">
        <title>Developing a high-quality reference genome for a parasitic bivalve with doubly uniparental inheritance (Bivalvia: Unionida).</title>
        <authorList>
            <person name="Smith C.H."/>
        </authorList>
    </citation>
    <scope>NUCLEOTIDE SEQUENCE</scope>
    <source>
        <strain evidence="4">CHS0354</strain>
        <tissue evidence="4">Mantle</tissue>
    </source>
</reference>
<organism evidence="4 5">
    <name type="scientific">Potamilus streckersoni</name>
    <dbReference type="NCBI Taxonomy" id="2493646"/>
    <lineage>
        <taxon>Eukaryota</taxon>
        <taxon>Metazoa</taxon>
        <taxon>Spiralia</taxon>
        <taxon>Lophotrochozoa</taxon>
        <taxon>Mollusca</taxon>
        <taxon>Bivalvia</taxon>
        <taxon>Autobranchia</taxon>
        <taxon>Heteroconchia</taxon>
        <taxon>Palaeoheterodonta</taxon>
        <taxon>Unionida</taxon>
        <taxon>Unionoidea</taxon>
        <taxon>Unionidae</taxon>
        <taxon>Ambleminae</taxon>
        <taxon>Lampsilini</taxon>
        <taxon>Potamilus</taxon>
    </lineage>
</organism>
<dbReference type="AlphaFoldDB" id="A0AAE0TDA7"/>
<reference evidence="4" key="3">
    <citation type="submission" date="2023-05" db="EMBL/GenBank/DDBJ databases">
        <authorList>
            <person name="Smith C.H."/>
        </authorList>
    </citation>
    <scope>NUCLEOTIDE SEQUENCE</scope>
    <source>
        <strain evidence="4">CHS0354</strain>
        <tissue evidence="4">Mantle</tissue>
    </source>
</reference>
<dbReference type="GO" id="GO:0031012">
    <property type="term" value="C:extracellular matrix"/>
    <property type="evidence" value="ECO:0007669"/>
    <property type="project" value="TreeGrafter"/>
</dbReference>
<dbReference type="Pfam" id="PF00094">
    <property type="entry name" value="VWD"/>
    <property type="match status" value="1"/>
</dbReference>
<evidence type="ECO:0000256" key="1">
    <source>
        <dbReference type="ARBA" id="ARBA00023157"/>
    </source>
</evidence>
<evidence type="ECO:0000256" key="2">
    <source>
        <dbReference type="ARBA" id="ARBA00023180"/>
    </source>
</evidence>
<dbReference type="Proteomes" id="UP001195483">
    <property type="component" value="Unassembled WGS sequence"/>
</dbReference>
<dbReference type="PANTHER" id="PTHR11339:SF386">
    <property type="entry name" value="HEMOLECTIN, ISOFORM A"/>
    <property type="match status" value="1"/>
</dbReference>
<sequence length="894" mass="99324">MIMHNFTTSDPPGTCFNFTIHVISGDGDCTSDVITVNGVCFDPSKPNVTFISESIQSIQVTITKGEGQATSYEIIGTPITGGNESIQNGTFPFNVTSFIHNFTTRDLPGTCFNFRLIVISGAWNGASRSETVVRNFICYAPSKPRVRFVPVGTQSIRVTITIVDGLATSYEIIGTPLFEGNEVIRNGTFPQNLNTSIHVFTSDNEPGTCFNFRIFTISGYGFTVGKSESVATSGICYDPSKPNVTFIPESVQSIQVLITKGEGQSTSYEIIGTPVTGGTESIQNGTFLSNETSVAHNFTTSDLPGTCFNFRLRAISAAGKGFGKMTGPISRPVVQPDIARLQTGINQLVFYCDFEPSSNPSVFYTVTWYSDMIANDSLLMSSRQLRHSSRETFRSSTLLTDTNITLGKTITPDGAVSIRDSEEAVLYIQSTIPFGCLDLNEECFLNVNMLYRETGAGNCLFPAATAFKYCGVRISSRRWNETYNLRIGVRHGQDLHSISRTYNIKFKTDESFEYHEFFQNYTIPIEIQVTVSTDTSDLNGKECHAISDPHMLTFDDRYYENQNNGTYILYKHSRKPIQVQIKTNLCYGIPQGPPFCPCGVAIAAGRDVFVIDRCSIPIKIYMPRCDDDTLKGKVKTDGKSYQIYLPTGSLVKINGGVSFNIYLYPSVSDRIATSGLCGLLDNDEHNDFMLRNGSWVPENEFEAFSSNWEVTPEENLFNTSNYKFLPIWHKEDYMCTCGQYQGGHIGQSDNCSPDSRKFCHDNSLNDSLAANCNTRLNNDPGAAVDVDESDHNVSHHEINNMTENQVMTNYTENSASVECWSFLNSSKLFQKCSEIPDIDPSSFATTCAKDAIVNEDPDLTVIHLFAKRNKNKTISKYLPKFKHISLVVRSRLIK</sequence>
<keyword evidence="2" id="KW-0325">Glycoprotein</keyword>
<dbReference type="InterPro" id="IPR050780">
    <property type="entry name" value="Mucin_vWF_Thrombospondin_sf"/>
</dbReference>
<dbReference type="EMBL" id="JAEAOA010001875">
    <property type="protein sequence ID" value="KAK3607803.1"/>
    <property type="molecule type" value="Genomic_DNA"/>
</dbReference>
<feature type="domain" description="VWFD" evidence="3">
    <location>
        <begin position="541"/>
        <end position="716"/>
    </location>
</feature>
<dbReference type="PROSITE" id="PS51233">
    <property type="entry name" value="VWFD"/>
    <property type="match status" value="1"/>
</dbReference>
<dbReference type="InterPro" id="IPR036116">
    <property type="entry name" value="FN3_sf"/>
</dbReference>
<keyword evidence="1" id="KW-1015">Disulfide bond</keyword>